<organism evidence="1 2">
    <name type="scientific">Dreissena polymorpha</name>
    <name type="common">Zebra mussel</name>
    <name type="synonym">Mytilus polymorpha</name>
    <dbReference type="NCBI Taxonomy" id="45954"/>
    <lineage>
        <taxon>Eukaryota</taxon>
        <taxon>Metazoa</taxon>
        <taxon>Spiralia</taxon>
        <taxon>Lophotrochozoa</taxon>
        <taxon>Mollusca</taxon>
        <taxon>Bivalvia</taxon>
        <taxon>Autobranchia</taxon>
        <taxon>Heteroconchia</taxon>
        <taxon>Euheterodonta</taxon>
        <taxon>Imparidentia</taxon>
        <taxon>Neoheterodontei</taxon>
        <taxon>Myida</taxon>
        <taxon>Dreissenoidea</taxon>
        <taxon>Dreissenidae</taxon>
        <taxon>Dreissena</taxon>
    </lineage>
</organism>
<comment type="caution">
    <text evidence="1">The sequence shown here is derived from an EMBL/GenBank/DDBJ whole genome shotgun (WGS) entry which is preliminary data.</text>
</comment>
<evidence type="ECO:0000313" key="1">
    <source>
        <dbReference type="EMBL" id="KAH3736536.1"/>
    </source>
</evidence>
<protein>
    <submittedName>
        <fullName evidence="1">Uncharacterized protein</fullName>
    </submittedName>
</protein>
<sequence length="95" mass="11045">MCKCYNTATLKYVLNEEEIKSTHSNKFLIIDELLEEEKMKLKWQKVKVGETSACQAVLGPKSPTMRAYQNRRFRKLKKKKDTNALSTAAKHEPQK</sequence>
<proteinExistence type="predicted"/>
<dbReference type="Proteomes" id="UP000828390">
    <property type="component" value="Unassembled WGS sequence"/>
</dbReference>
<reference evidence="1" key="1">
    <citation type="journal article" date="2019" name="bioRxiv">
        <title>The Genome of the Zebra Mussel, Dreissena polymorpha: A Resource for Invasive Species Research.</title>
        <authorList>
            <person name="McCartney M.A."/>
            <person name="Auch B."/>
            <person name="Kono T."/>
            <person name="Mallez S."/>
            <person name="Zhang Y."/>
            <person name="Obille A."/>
            <person name="Becker A."/>
            <person name="Abrahante J.E."/>
            <person name="Garbe J."/>
            <person name="Badalamenti J.P."/>
            <person name="Herman A."/>
            <person name="Mangelson H."/>
            <person name="Liachko I."/>
            <person name="Sullivan S."/>
            <person name="Sone E.D."/>
            <person name="Koren S."/>
            <person name="Silverstein K.A.T."/>
            <person name="Beckman K.B."/>
            <person name="Gohl D.M."/>
        </authorList>
    </citation>
    <scope>NUCLEOTIDE SEQUENCE</scope>
    <source>
        <strain evidence="1">Duluth1</strain>
        <tissue evidence="1">Whole animal</tissue>
    </source>
</reference>
<evidence type="ECO:0000313" key="2">
    <source>
        <dbReference type="Proteomes" id="UP000828390"/>
    </source>
</evidence>
<keyword evidence="2" id="KW-1185">Reference proteome</keyword>
<name>A0A9D4D254_DREPO</name>
<reference evidence="1" key="2">
    <citation type="submission" date="2020-11" db="EMBL/GenBank/DDBJ databases">
        <authorList>
            <person name="McCartney M.A."/>
            <person name="Auch B."/>
            <person name="Kono T."/>
            <person name="Mallez S."/>
            <person name="Becker A."/>
            <person name="Gohl D.M."/>
            <person name="Silverstein K.A.T."/>
            <person name="Koren S."/>
            <person name="Bechman K.B."/>
            <person name="Herman A."/>
            <person name="Abrahante J.E."/>
            <person name="Garbe J."/>
        </authorList>
    </citation>
    <scope>NUCLEOTIDE SEQUENCE</scope>
    <source>
        <strain evidence="1">Duluth1</strain>
        <tissue evidence="1">Whole animal</tissue>
    </source>
</reference>
<gene>
    <name evidence="1" type="ORF">DPMN_043107</name>
</gene>
<accession>A0A9D4D254</accession>
<dbReference type="EMBL" id="JAIWYP010000011">
    <property type="protein sequence ID" value="KAH3736536.1"/>
    <property type="molecule type" value="Genomic_DNA"/>
</dbReference>
<dbReference type="AlphaFoldDB" id="A0A9D4D254"/>